<gene>
    <name evidence="1" type="ORF">PROVALCAL_03085</name>
</gene>
<dbReference type="AlphaFoldDB" id="B6XI96"/>
<dbReference type="Proteomes" id="UP000003729">
    <property type="component" value="Unassembled WGS sequence"/>
</dbReference>
<comment type="caution">
    <text evidence="1">The sequence shown here is derived from an EMBL/GenBank/DDBJ whole genome shotgun (WGS) entry which is preliminary data.</text>
</comment>
<reference evidence="1 2" key="2">
    <citation type="submission" date="2008-10" db="EMBL/GenBank/DDBJ databases">
        <authorList>
            <person name="Fulton L."/>
            <person name="Clifton S."/>
            <person name="Fulton B."/>
            <person name="Xu J."/>
            <person name="Minx P."/>
            <person name="Pepin K.H."/>
            <person name="Johnson M."/>
            <person name="Bhonagiri V."/>
            <person name="Nash W.E."/>
            <person name="Mardis E.R."/>
            <person name="Wilson R.K."/>
        </authorList>
    </citation>
    <scope>NUCLEOTIDE SEQUENCE [LARGE SCALE GENOMIC DNA]</scope>
    <source>
        <strain evidence="1 2">DSM 30120</strain>
    </source>
</reference>
<reference evidence="1 2" key="1">
    <citation type="submission" date="2008-10" db="EMBL/GenBank/DDBJ databases">
        <title>Draft genome sequence of Providencia alcalifaciens (DSM 30120).</title>
        <authorList>
            <person name="Sudarsanam P."/>
            <person name="Ley R."/>
            <person name="Guruge J."/>
            <person name="Turnbaugh P.J."/>
            <person name="Mahowald M."/>
            <person name="Liep D."/>
            <person name="Gordon J."/>
        </authorList>
    </citation>
    <scope>NUCLEOTIDE SEQUENCE [LARGE SCALE GENOMIC DNA]</scope>
    <source>
        <strain evidence="1 2">DSM 30120</strain>
    </source>
</reference>
<protein>
    <submittedName>
        <fullName evidence="1">Uncharacterized protein</fullName>
    </submittedName>
</protein>
<sequence length="42" mass="4850">MSTRNRLPLHHETDMMRSLTGFFISELSTYVTQELEGSSSLF</sequence>
<dbReference type="EMBL" id="ABXW01000053">
    <property type="protein sequence ID" value="EEB45059.1"/>
    <property type="molecule type" value="Genomic_DNA"/>
</dbReference>
<name>B6XI96_9GAMM</name>
<accession>B6XI96</accession>
<evidence type="ECO:0000313" key="2">
    <source>
        <dbReference type="Proteomes" id="UP000003729"/>
    </source>
</evidence>
<proteinExistence type="predicted"/>
<evidence type="ECO:0000313" key="1">
    <source>
        <dbReference type="EMBL" id="EEB45059.1"/>
    </source>
</evidence>
<organism evidence="1 2">
    <name type="scientific">Providencia alcalifaciens DSM 30120</name>
    <dbReference type="NCBI Taxonomy" id="520999"/>
    <lineage>
        <taxon>Bacteria</taxon>
        <taxon>Pseudomonadati</taxon>
        <taxon>Pseudomonadota</taxon>
        <taxon>Gammaproteobacteria</taxon>
        <taxon>Enterobacterales</taxon>
        <taxon>Morganellaceae</taxon>
        <taxon>Providencia</taxon>
    </lineage>
</organism>